<name>A0A9X3PL90_9ACTN</name>
<dbReference type="RefSeq" id="WP_270123994.1">
    <property type="nucleotide sequence ID" value="NZ_BAAAOM010000004.1"/>
</dbReference>
<dbReference type="GO" id="GO:0016491">
    <property type="term" value="F:oxidoreductase activity"/>
    <property type="evidence" value="ECO:0007669"/>
    <property type="project" value="UniProtKB-KW"/>
</dbReference>
<dbReference type="SUPFAM" id="SSF51735">
    <property type="entry name" value="NAD(P)-binding Rossmann-fold domains"/>
    <property type="match status" value="1"/>
</dbReference>
<dbReference type="EMBL" id="JAVDYD010000001">
    <property type="protein sequence ID" value="MDR7338665.1"/>
    <property type="molecule type" value="Genomic_DNA"/>
</dbReference>
<dbReference type="InterPro" id="IPR002347">
    <property type="entry name" value="SDR_fam"/>
</dbReference>
<keyword evidence="6" id="KW-1185">Reference proteome</keyword>
<dbReference type="AlphaFoldDB" id="A0A9X3PL90"/>
<dbReference type="EMBL" id="JAPZVQ010000016">
    <property type="protein sequence ID" value="MDA1387489.1"/>
    <property type="molecule type" value="Genomic_DNA"/>
</dbReference>
<dbReference type="PANTHER" id="PTHR43477">
    <property type="entry name" value="DIHYDROANTICAPSIN 7-DEHYDROGENASE"/>
    <property type="match status" value="1"/>
</dbReference>
<dbReference type="PANTHER" id="PTHR43477:SF1">
    <property type="entry name" value="DIHYDROANTICAPSIN 7-DEHYDROGENASE"/>
    <property type="match status" value="1"/>
</dbReference>
<comment type="similarity">
    <text evidence="1">Belongs to the short-chain dehydrogenases/reductases (SDR) family.</text>
</comment>
<comment type="caution">
    <text evidence="3">The sequence shown here is derived from an EMBL/GenBank/DDBJ whole genome shotgun (WGS) entry which is preliminary data.</text>
</comment>
<evidence type="ECO:0000256" key="1">
    <source>
        <dbReference type="ARBA" id="ARBA00006484"/>
    </source>
</evidence>
<dbReference type="PRINTS" id="PR00081">
    <property type="entry name" value="GDHRDH"/>
</dbReference>
<dbReference type="Pfam" id="PF13561">
    <property type="entry name" value="adh_short_C2"/>
    <property type="match status" value="1"/>
</dbReference>
<evidence type="ECO:0000313" key="6">
    <source>
        <dbReference type="Proteomes" id="UP001183604"/>
    </source>
</evidence>
<reference evidence="3" key="1">
    <citation type="submission" date="2022-12" db="EMBL/GenBank/DDBJ databases">
        <title>Gycomyces niveus sp.nov., a novel actinomycete isolated from soil in Shouguang.</title>
        <authorList>
            <person name="Yang X."/>
        </authorList>
    </citation>
    <scope>NUCLEOTIDE SEQUENCE</scope>
    <source>
        <strain evidence="3">DSM 44724</strain>
    </source>
</reference>
<dbReference type="Gene3D" id="3.40.50.720">
    <property type="entry name" value="NAD(P)-binding Rossmann-like Domain"/>
    <property type="match status" value="1"/>
</dbReference>
<evidence type="ECO:0000313" key="5">
    <source>
        <dbReference type="Proteomes" id="UP001145799"/>
    </source>
</evidence>
<evidence type="ECO:0000313" key="4">
    <source>
        <dbReference type="EMBL" id="MDR7338665.1"/>
    </source>
</evidence>
<sequence length="249" mass="25390">MTDQQRFQGRRVLVAGGSSGIGEATAARFAADGARVVITGRRETALKAAADRIQARTGRDVEAVRLDAADRAALEDHFAAGTGYDHLVLALGGAEGGGPVAALDLDSLAAGFEGKFWPHLRTLQAALPHLREDGSITVVSAVSARAAMPGTAGLAAINGALEAMIGPLAAELAPLRVNAVSPGVIDTPWWSGVPEDQRRALFDQFAAALPAGRVGRPDEVADAVAFLAGNGYTTGTVLEVAGGAHLAKG</sequence>
<evidence type="ECO:0000256" key="2">
    <source>
        <dbReference type="ARBA" id="ARBA00023002"/>
    </source>
</evidence>
<dbReference type="CDD" id="cd05233">
    <property type="entry name" value="SDR_c"/>
    <property type="match status" value="1"/>
</dbReference>
<reference evidence="4 6" key="2">
    <citation type="submission" date="2023-07" db="EMBL/GenBank/DDBJ databases">
        <title>Sequencing the genomes of 1000 actinobacteria strains.</title>
        <authorList>
            <person name="Klenk H.-P."/>
        </authorList>
    </citation>
    <scope>NUCLEOTIDE SEQUENCE [LARGE SCALE GENOMIC DNA]</scope>
    <source>
        <strain evidence="4 6">DSM 44724</strain>
    </source>
</reference>
<accession>A0A9X3PL90</accession>
<keyword evidence="2" id="KW-0560">Oxidoreductase</keyword>
<evidence type="ECO:0000313" key="3">
    <source>
        <dbReference type="EMBL" id="MDA1387489.1"/>
    </source>
</evidence>
<proteinExistence type="inferred from homology"/>
<dbReference type="InterPro" id="IPR036291">
    <property type="entry name" value="NAD(P)-bd_dom_sf"/>
</dbReference>
<organism evidence="3 5">
    <name type="scientific">Glycomyces lechevalierae</name>
    <dbReference type="NCBI Taxonomy" id="256034"/>
    <lineage>
        <taxon>Bacteria</taxon>
        <taxon>Bacillati</taxon>
        <taxon>Actinomycetota</taxon>
        <taxon>Actinomycetes</taxon>
        <taxon>Glycomycetales</taxon>
        <taxon>Glycomycetaceae</taxon>
        <taxon>Glycomyces</taxon>
    </lineage>
</organism>
<protein>
    <submittedName>
        <fullName evidence="4">NAD(P)-dependent dehydrogenase (Short-subunit alcohol dehydrogenase family)</fullName>
    </submittedName>
    <submittedName>
        <fullName evidence="3">SDR family oxidoreductase</fullName>
    </submittedName>
</protein>
<dbReference type="InterPro" id="IPR051122">
    <property type="entry name" value="SDR_DHRS6-like"/>
</dbReference>
<dbReference type="Proteomes" id="UP001183604">
    <property type="component" value="Unassembled WGS sequence"/>
</dbReference>
<gene>
    <name evidence="4" type="ORF">J2S69_002384</name>
    <name evidence="3" type="ORF">O2L01_21020</name>
</gene>
<dbReference type="Proteomes" id="UP001145799">
    <property type="component" value="Unassembled WGS sequence"/>
</dbReference>